<evidence type="ECO:0000256" key="11">
    <source>
        <dbReference type="SAM" id="Phobius"/>
    </source>
</evidence>
<sequence>MKNASSSSADLKNFGVSQNGENLLKALLSTRFRGFTRDFIFVNRQLHESKFEILNVNGNEARGTGFWTSKNGIIRALGNSTKKAHSLLLETIICPEETSPVPKGWDIPTNGKELRIGVPVKECFRELVNIKYDLSTNNTEVPGYSIDVFKAVVDALPYAVQYEFVLFAKSNGESAGTYDDLIYHVYSGVQVCGLTFPYTHSGVQMIVPISDNRRTSALVFLKPLTLDFWMTSACSLVFIGFVFCVLEHRINEDFRGPPSHQIGTSFWCSLSTMAFAHRMHHFYFNKQKLTLAFGDTTWPIKLQV</sequence>
<comment type="caution">
    <text evidence="13">The sequence shown here is derived from an EMBL/GenBank/DDBJ whole genome shotgun (WGS) entry which is preliminary data.</text>
</comment>
<evidence type="ECO:0000256" key="4">
    <source>
        <dbReference type="ARBA" id="ARBA00022989"/>
    </source>
</evidence>
<dbReference type="AlphaFoldDB" id="A0AAD7LI15"/>
<dbReference type="Proteomes" id="UP001163823">
    <property type="component" value="Chromosome 8"/>
</dbReference>
<evidence type="ECO:0000256" key="10">
    <source>
        <dbReference type="ARBA" id="ARBA00023303"/>
    </source>
</evidence>
<proteinExistence type="predicted"/>
<evidence type="ECO:0000256" key="1">
    <source>
        <dbReference type="ARBA" id="ARBA00004141"/>
    </source>
</evidence>
<evidence type="ECO:0000256" key="6">
    <source>
        <dbReference type="ARBA" id="ARBA00023136"/>
    </source>
</evidence>
<gene>
    <name evidence="13" type="ORF">O6P43_019171</name>
</gene>
<evidence type="ECO:0000256" key="2">
    <source>
        <dbReference type="ARBA" id="ARBA00022448"/>
    </source>
</evidence>
<dbReference type="Pfam" id="PF00060">
    <property type="entry name" value="Lig_chan"/>
    <property type="match status" value="1"/>
</dbReference>
<dbReference type="PANTHER" id="PTHR34836">
    <property type="entry name" value="OS06G0188250 PROTEIN"/>
    <property type="match status" value="1"/>
</dbReference>
<keyword evidence="9" id="KW-1071">Ligand-gated ion channel</keyword>
<keyword evidence="5" id="KW-0406">Ion transport</keyword>
<dbReference type="InterPro" id="IPR015683">
    <property type="entry name" value="Ionotropic_Glu_rcpt"/>
</dbReference>
<dbReference type="GO" id="GO:0016020">
    <property type="term" value="C:membrane"/>
    <property type="evidence" value="ECO:0007669"/>
    <property type="project" value="UniProtKB-SubCell"/>
</dbReference>
<organism evidence="13 14">
    <name type="scientific">Quillaja saponaria</name>
    <name type="common">Soap bark tree</name>
    <dbReference type="NCBI Taxonomy" id="32244"/>
    <lineage>
        <taxon>Eukaryota</taxon>
        <taxon>Viridiplantae</taxon>
        <taxon>Streptophyta</taxon>
        <taxon>Embryophyta</taxon>
        <taxon>Tracheophyta</taxon>
        <taxon>Spermatophyta</taxon>
        <taxon>Magnoliopsida</taxon>
        <taxon>eudicotyledons</taxon>
        <taxon>Gunneridae</taxon>
        <taxon>Pentapetalae</taxon>
        <taxon>rosids</taxon>
        <taxon>fabids</taxon>
        <taxon>Fabales</taxon>
        <taxon>Quillajaceae</taxon>
        <taxon>Quillaja</taxon>
    </lineage>
</organism>
<evidence type="ECO:0000256" key="9">
    <source>
        <dbReference type="ARBA" id="ARBA00023286"/>
    </source>
</evidence>
<protein>
    <submittedName>
        <fullName evidence="13">Glutamate receptor</fullName>
    </submittedName>
</protein>
<keyword evidence="10" id="KW-0407">Ion channel</keyword>
<dbReference type="EMBL" id="JARAOO010000008">
    <property type="protein sequence ID" value="KAJ7958443.1"/>
    <property type="molecule type" value="Genomic_DNA"/>
</dbReference>
<evidence type="ECO:0000313" key="13">
    <source>
        <dbReference type="EMBL" id="KAJ7958443.1"/>
    </source>
</evidence>
<feature type="domain" description="Ionotropic glutamate receptor C-terminal" evidence="12">
    <location>
        <begin position="226"/>
        <end position="278"/>
    </location>
</feature>
<keyword evidence="6 11" id="KW-0472">Membrane</keyword>
<dbReference type="GO" id="GO:0015276">
    <property type="term" value="F:ligand-gated monoatomic ion channel activity"/>
    <property type="evidence" value="ECO:0007669"/>
    <property type="project" value="InterPro"/>
</dbReference>
<evidence type="ECO:0000256" key="7">
    <source>
        <dbReference type="ARBA" id="ARBA00023170"/>
    </source>
</evidence>
<keyword evidence="3 11" id="KW-0812">Transmembrane</keyword>
<dbReference type="InterPro" id="IPR001320">
    <property type="entry name" value="Iontro_rcpt_C"/>
</dbReference>
<evidence type="ECO:0000256" key="8">
    <source>
        <dbReference type="ARBA" id="ARBA00023180"/>
    </source>
</evidence>
<evidence type="ECO:0000259" key="12">
    <source>
        <dbReference type="Pfam" id="PF00060"/>
    </source>
</evidence>
<evidence type="ECO:0000256" key="3">
    <source>
        <dbReference type="ARBA" id="ARBA00022692"/>
    </source>
</evidence>
<keyword evidence="14" id="KW-1185">Reference proteome</keyword>
<reference evidence="13" key="1">
    <citation type="journal article" date="2023" name="Science">
        <title>Elucidation of the pathway for biosynthesis of saponin adjuvants from the soapbark tree.</title>
        <authorList>
            <person name="Reed J."/>
            <person name="Orme A."/>
            <person name="El-Demerdash A."/>
            <person name="Owen C."/>
            <person name="Martin L.B.B."/>
            <person name="Misra R.C."/>
            <person name="Kikuchi S."/>
            <person name="Rejzek M."/>
            <person name="Martin A.C."/>
            <person name="Harkess A."/>
            <person name="Leebens-Mack J."/>
            <person name="Louveau T."/>
            <person name="Stephenson M.J."/>
            <person name="Osbourn A."/>
        </authorList>
    </citation>
    <scope>NUCLEOTIDE SEQUENCE</scope>
    <source>
        <strain evidence="13">S10</strain>
    </source>
</reference>
<keyword evidence="2" id="KW-0813">Transport</keyword>
<keyword evidence="8" id="KW-0325">Glycoprotein</keyword>
<feature type="transmembrane region" description="Helical" evidence="11">
    <location>
        <begin position="228"/>
        <end position="246"/>
    </location>
</feature>
<accession>A0AAD7LI15</accession>
<dbReference type="KEGG" id="qsa:O6P43_019171"/>
<dbReference type="Gene3D" id="3.40.50.2300">
    <property type="match status" value="1"/>
</dbReference>
<dbReference type="SUPFAM" id="SSF53850">
    <property type="entry name" value="Periplasmic binding protein-like II"/>
    <property type="match status" value="1"/>
</dbReference>
<dbReference type="PANTHER" id="PTHR34836:SF1">
    <property type="entry name" value="OS09G0428600 PROTEIN"/>
    <property type="match status" value="1"/>
</dbReference>
<comment type="subcellular location">
    <subcellularLocation>
        <location evidence="1">Membrane</location>
        <topology evidence="1">Multi-pass membrane protein</topology>
    </subcellularLocation>
</comment>
<dbReference type="Gene3D" id="3.40.190.10">
    <property type="entry name" value="Periplasmic binding protein-like II"/>
    <property type="match status" value="1"/>
</dbReference>
<keyword evidence="7 13" id="KW-0675">Receptor</keyword>
<name>A0AAD7LI15_QUISA</name>
<evidence type="ECO:0000256" key="5">
    <source>
        <dbReference type="ARBA" id="ARBA00023065"/>
    </source>
</evidence>
<evidence type="ECO:0000313" key="14">
    <source>
        <dbReference type="Proteomes" id="UP001163823"/>
    </source>
</evidence>
<keyword evidence="4 11" id="KW-1133">Transmembrane helix</keyword>